<dbReference type="AlphaFoldDB" id="A0A9Q0S1F8"/>
<evidence type="ECO:0000313" key="3">
    <source>
        <dbReference type="EMBL" id="KAJ6639888.1"/>
    </source>
</evidence>
<dbReference type="InterPro" id="IPR016186">
    <property type="entry name" value="C-type_lectin-like/link_sf"/>
</dbReference>
<organism evidence="3 4">
    <name type="scientific">Pseudolycoriella hygida</name>
    <dbReference type="NCBI Taxonomy" id="35572"/>
    <lineage>
        <taxon>Eukaryota</taxon>
        <taxon>Metazoa</taxon>
        <taxon>Ecdysozoa</taxon>
        <taxon>Arthropoda</taxon>
        <taxon>Hexapoda</taxon>
        <taxon>Insecta</taxon>
        <taxon>Pterygota</taxon>
        <taxon>Neoptera</taxon>
        <taxon>Endopterygota</taxon>
        <taxon>Diptera</taxon>
        <taxon>Nematocera</taxon>
        <taxon>Sciaroidea</taxon>
        <taxon>Sciaridae</taxon>
        <taxon>Pseudolycoriella</taxon>
    </lineage>
</organism>
<accession>A0A9Q0S1F8</accession>
<sequence length="178" mass="20639">MAKIISLLLMMLIAFVIQFQEIEGIWSIQPKQRQFCEYDAFISSKPVNGKVYLHPWATADRRRDWYEARGYCAKHCAEMATVMSDEENKYLSQFMIEIGYGTDVWLGAEVMDRTKFSTWNNGDDATKYHPVKPGEYDQAGHKCASNWYLHQTGFCNDVCIGHRLVVCQRKADWTICES</sequence>
<feature type="signal peptide" evidence="1">
    <location>
        <begin position="1"/>
        <end position="24"/>
    </location>
</feature>
<dbReference type="Pfam" id="PF00059">
    <property type="entry name" value="Lectin_C"/>
    <property type="match status" value="1"/>
</dbReference>
<evidence type="ECO:0000313" key="4">
    <source>
        <dbReference type="Proteomes" id="UP001151699"/>
    </source>
</evidence>
<feature type="chain" id="PRO_5040107996" description="C-type lectin domain-containing protein" evidence="1">
    <location>
        <begin position="25"/>
        <end position="178"/>
    </location>
</feature>
<reference evidence="3" key="1">
    <citation type="submission" date="2022-07" db="EMBL/GenBank/DDBJ databases">
        <authorList>
            <person name="Trinca V."/>
            <person name="Uliana J.V.C."/>
            <person name="Torres T.T."/>
            <person name="Ward R.J."/>
            <person name="Monesi N."/>
        </authorList>
    </citation>
    <scope>NUCLEOTIDE SEQUENCE</scope>
    <source>
        <strain evidence="3">HSMRA1968</strain>
        <tissue evidence="3">Whole embryos</tissue>
    </source>
</reference>
<dbReference type="SUPFAM" id="SSF56436">
    <property type="entry name" value="C-type lectin-like"/>
    <property type="match status" value="1"/>
</dbReference>
<dbReference type="InterPro" id="IPR001304">
    <property type="entry name" value="C-type_lectin-like"/>
</dbReference>
<evidence type="ECO:0000259" key="2">
    <source>
        <dbReference type="PROSITE" id="PS50041"/>
    </source>
</evidence>
<proteinExistence type="predicted"/>
<dbReference type="SMART" id="SM00034">
    <property type="entry name" value="CLECT"/>
    <property type="match status" value="1"/>
</dbReference>
<keyword evidence="4" id="KW-1185">Reference proteome</keyword>
<protein>
    <recommendedName>
        <fullName evidence="2">C-type lectin domain-containing protein</fullName>
    </recommendedName>
</protein>
<dbReference type="CDD" id="cd00037">
    <property type="entry name" value="CLECT"/>
    <property type="match status" value="1"/>
</dbReference>
<dbReference type="EMBL" id="WJQU01000003">
    <property type="protein sequence ID" value="KAJ6639888.1"/>
    <property type="molecule type" value="Genomic_DNA"/>
</dbReference>
<feature type="domain" description="C-type lectin" evidence="2">
    <location>
        <begin position="47"/>
        <end position="168"/>
    </location>
</feature>
<name>A0A9Q0S1F8_9DIPT</name>
<gene>
    <name evidence="3" type="ORF">Bhyg_12634</name>
</gene>
<dbReference type="InterPro" id="IPR016187">
    <property type="entry name" value="CTDL_fold"/>
</dbReference>
<comment type="caution">
    <text evidence="3">The sequence shown here is derived from an EMBL/GenBank/DDBJ whole genome shotgun (WGS) entry which is preliminary data.</text>
</comment>
<dbReference type="Gene3D" id="3.10.100.10">
    <property type="entry name" value="Mannose-Binding Protein A, subunit A"/>
    <property type="match status" value="1"/>
</dbReference>
<evidence type="ECO:0000256" key="1">
    <source>
        <dbReference type="SAM" id="SignalP"/>
    </source>
</evidence>
<keyword evidence="1" id="KW-0732">Signal</keyword>
<dbReference type="Proteomes" id="UP001151699">
    <property type="component" value="Chromosome X"/>
</dbReference>
<dbReference type="PROSITE" id="PS50041">
    <property type="entry name" value="C_TYPE_LECTIN_2"/>
    <property type="match status" value="1"/>
</dbReference>